<dbReference type="AlphaFoldDB" id="A0A2T0MMD6"/>
<organism evidence="1 2">
    <name type="scientific">Nonomuraea fuscirosea</name>
    <dbReference type="NCBI Taxonomy" id="1291556"/>
    <lineage>
        <taxon>Bacteria</taxon>
        <taxon>Bacillati</taxon>
        <taxon>Actinomycetota</taxon>
        <taxon>Actinomycetes</taxon>
        <taxon>Streptosporangiales</taxon>
        <taxon>Streptosporangiaceae</taxon>
        <taxon>Nonomuraea</taxon>
    </lineage>
</organism>
<reference evidence="1 2" key="1">
    <citation type="submission" date="2018-03" db="EMBL/GenBank/DDBJ databases">
        <title>Genomic Encyclopedia of Type Strains, Phase III (KMG-III): the genomes of soil and plant-associated and newly described type strains.</title>
        <authorList>
            <person name="Whitman W."/>
        </authorList>
    </citation>
    <scope>NUCLEOTIDE SEQUENCE [LARGE SCALE GENOMIC DNA]</scope>
    <source>
        <strain evidence="1 2">CGMCC 4.7104</strain>
    </source>
</reference>
<evidence type="ECO:0008006" key="3">
    <source>
        <dbReference type="Google" id="ProtNLM"/>
    </source>
</evidence>
<dbReference type="Proteomes" id="UP000238312">
    <property type="component" value="Unassembled WGS sequence"/>
</dbReference>
<evidence type="ECO:0000313" key="2">
    <source>
        <dbReference type="Proteomes" id="UP000238312"/>
    </source>
</evidence>
<dbReference type="EMBL" id="PVNG01000021">
    <property type="protein sequence ID" value="PRX58922.1"/>
    <property type="molecule type" value="Genomic_DNA"/>
</dbReference>
<name>A0A2T0MMD6_9ACTN</name>
<proteinExistence type="predicted"/>
<comment type="caution">
    <text evidence="1">The sequence shown here is derived from an EMBL/GenBank/DDBJ whole genome shotgun (WGS) entry which is preliminary data.</text>
</comment>
<gene>
    <name evidence="1" type="ORF">B0I32_12126</name>
</gene>
<protein>
    <recommendedName>
        <fullName evidence="3">Aminotransferase class V</fullName>
    </recommendedName>
</protein>
<dbReference type="RefSeq" id="WP_181308295.1">
    <property type="nucleotide sequence ID" value="NZ_PVNG01000021.1"/>
</dbReference>
<evidence type="ECO:0000313" key="1">
    <source>
        <dbReference type="EMBL" id="PRX58922.1"/>
    </source>
</evidence>
<accession>A0A2T0MMD6</accession>
<sequence>MSRHRIFTVARTGMTGGGAVRVTPALFTSADDVDRLTEALRAISRRPPPPATAR</sequence>
<keyword evidence="2" id="KW-1185">Reference proteome</keyword>